<reference evidence="1 2" key="1">
    <citation type="submission" date="2024-10" db="EMBL/GenBank/DDBJ databases">
        <title>The Natural Products Discovery Center: Release of the First 8490 Sequenced Strains for Exploring Actinobacteria Biosynthetic Diversity.</title>
        <authorList>
            <person name="Kalkreuter E."/>
            <person name="Kautsar S.A."/>
            <person name="Yang D."/>
            <person name="Bader C.D."/>
            <person name="Teijaro C.N."/>
            <person name="Fluegel L."/>
            <person name="Davis C.M."/>
            <person name="Simpson J.R."/>
            <person name="Lauterbach L."/>
            <person name="Steele A.D."/>
            <person name="Gui C."/>
            <person name="Meng S."/>
            <person name="Li G."/>
            <person name="Viehrig K."/>
            <person name="Ye F."/>
            <person name="Su P."/>
            <person name="Kiefer A.F."/>
            <person name="Nichols A."/>
            <person name="Cepeda A.J."/>
            <person name="Yan W."/>
            <person name="Fan B."/>
            <person name="Jiang Y."/>
            <person name="Adhikari A."/>
            <person name="Zheng C.-J."/>
            <person name="Schuster L."/>
            <person name="Cowan T.M."/>
            <person name="Smanski M.J."/>
            <person name="Chevrette M.G."/>
            <person name="De Carvalho L.P.S."/>
            <person name="Shen B."/>
        </authorList>
    </citation>
    <scope>NUCLEOTIDE SEQUENCE [LARGE SCALE GENOMIC DNA]</scope>
    <source>
        <strain evidence="1 2">NPDC019626</strain>
    </source>
</reference>
<comment type="caution">
    <text evidence="1">The sequence shown here is derived from an EMBL/GenBank/DDBJ whole genome shotgun (WGS) entry which is preliminary data.</text>
</comment>
<dbReference type="Proteomes" id="UP001611450">
    <property type="component" value="Unassembled WGS sequence"/>
</dbReference>
<evidence type="ECO:0008006" key="3">
    <source>
        <dbReference type="Google" id="ProtNLM"/>
    </source>
</evidence>
<protein>
    <recommendedName>
        <fullName evidence="3">WXG100 family type VII secretion target</fullName>
    </recommendedName>
</protein>
<dbReference type="InterPro" id="IPR036689">
    <property type="entry name" value="ESAT-6-like_sf"/>
</dbReference>
<accession>A0ABW7WMG2</accession>
<dbReference type="RefSeq" id="WP_396946392.1">
    <property type="nucleotide sequence ID" value="NZ_JBIRXV010000007.1"/>
</dbReference>
<organism evidence="1 2">
    <name type="scientific">Nocardia beijingensis</name>
    <dbReference type="NCBI Taxonomy" id="95162"/>
    <lineage>
        <taxon>Bacteria</taxon>
        <taxon>Bacillati</taxon>
        <taxon>Actinomycetota</taxon>
        <taxon>Actinomycetes</taxon>
        <taxon>Mycobacteriales</taxon>
        <taxon>Nocardiaceae</taxon>
        <taxon>Nocardia</taxon>
    </lineage>
</organism>
<keyword evidence="2" id="KW-1185">Reference proteome</keyword>
<dbReference type="EMBL" id="JBIRXV010000007">
    <property type="protein sequence ID" value="MFI2324180.1"/>
    <property type="molecule type" value="Genomic_DNA"/>
</dbReference>
<dbReference type="SUPFAM" id="SSF140453">
    <property type="entry name" value="EsxAB dimer-like"/>
    <property type="match status" value="1"/>
</dbReference>
<proteinExistence type="predicted"/>
<evidence type="ECO:0000313" key="1">
    <source>
        <dbReference type="EMBL" id="MFI2324180.1"/>
    </source>
</evidence>
<sequence>MATKATPTPGEVLSWDVSALAGIANRSNQIADVVLKTSNSMHTVINDLAWRGQARDAAEDKADREQTQMRTIATAFYDLGTACACAARDMQYPLSEIKTIFEHYVVAPVTVADDWSITGINDWNSEAGTQLSRLNGLVSALTTADAQWGAKIADANEKLRLLESTEILFQAANDGLAQPPGGWSKDPGMRMAQEIAYGHAWAKHRDDFKGMAQDELAEKVYQIIQGPQMERLGKDKVGNPVMMSYDGSSSSLIPALLTTAPCTGRRTH</sequence>
<evidence type="ECO:0000313" key="2">
    <source>
        <dbReference type="Proteomes" id="UP001611450"/>
    </source>
</evidence>
<name>A0ABW7WMG2_9NOCA</name>
<gene>
    <name evidence="1" type="ORF">ACH47G_27180</name>
</gene>